<reference evidence="2 3" key="1">
    <citation type="submission" date="2015-09" db="EMBL/GenBank/DDBJ databases">
        <authorList>
            <consortium name="Pathogen Informatics"/>
        </authorList>
    </citation>
    <scope>NUCLEOTIDE SEQUENCE [LARGE SCALE GENOMIC DNA]</scope>
    <source>
        <strain evidence="2 3">2789STDY5834855</strain>
    </source>
</reference>
<keyword evidence="1" id="KW-0472">Membrane</keyword>
<dbReference type="AlphaFoldDB" id="A0A174J881"/>
<evidence type="ECO:0000313" key="2">
    <source>
        <dbReference type="EMBL" id="CUO93309.1"/>
    </source>
</evidence>
<evidence type="ECO:0000313" key="3">
    <source>
        <dbReference type="Proteomes" id="UP000095558"/>
    </source>
</evidence>
<dbReference type="GO" id="GO:0016020">
    <property type="term" value="C:membrane"/>
    <property type="evidence" value="ECO:0007669"/>
    <property type="project" value="InterPro"/>
</dbReference>
<dbReference type="EC" id="3.4.23.36" evidence="2"/>
<feature type="transmembrane region" description="Helical" evidence="1">
    <location>
        <begin position="127"/>
        <end position="147"/>
    </location>
</feature>
<dbReference type="GO" id="GO:0004190">
    <property type="term" value="F:aspartic-type endopeptidase activity"/>
    <property type="evidence" value="ECO:0007669"/>
    <property type="project" value="UniProtKB-EC"/>
</dbReference>
<name>A0A174J881_9CLOT</name>
<dbReference type="InterPro" id="IPR001872">
    <property type="entry name" value="Peptidase_A8"/>
</dbReference>
<dbReference type="Pfam" id="PF01252">
    <property type="entry name" value="Peptidase_A8"/>
    <property type="match status" value="1"/>
</dbReference>
<gene>
    <name evidence="2" type="ORF">ERS852470_03728</name>
</gene>
<keyword evidence="1" id="KW-0812">Transmembrane</keyword>
<dbReference type="Proteomes" id="UP000095558">
    <property type="component" value="Unassembled WGS sequence"/>
</dbReference>
<dbReference type="RefSeq" id="WP_055278042.1">
    <property type="nucleotide sequence ID" value="NZ_CYZV01000098.1"/>
</dbReference>
<feature type="transmembrane region" description="Helical" evidence="1">
    <location>
        <begin position="36"/>
        <end position="59"/>
    </location>
</feature>
<dbReference type="OrthoDB" id="1653128at2"/>
<keyword evidence="1" id="KW-1133">Transmembrane helix</keyword>
<dbReference type="GO" id="GO:0006508">
    <property type="term" value="P:proteolysis"/>
    <property type="evidence" value="ECO:0007669"/>
    <property type="project" value="InterPro"/>
</dbReference>
<proteinExistence type="predicted"/>
<feature type="transmembrane region" description="Helical" evidence="1">
    <location>
        <begin position="159"/>
        <end position="181"/>
    </location>
</feature>
<accession>A0A174J881</accession>
<organism evidence="2 3">
    <name type="scientific">Clostridium disporicum</name>
    <dbReference type="NCBI Taxonomy" id="84024"/>
    <lineage>
        <taxon>Bacteria</taxon>
        <taxon>Bacillati</taxon>
        <taxon>Bacillota</taxon>
        <taxon>Clostridia</taxon>
        <taxon>Eubacteriales</taxon>
        <taxon>Clostridiaceae</taxon>
        <taxon>Clostridium</taxon>
    </lineage>
</organism>
<evidence type="ECO:0000256" key="1">
    <source>
        <dbReference type="SAM" id="Phobius"/>
    </source>
</evidence>
<feature type="transmembrane region" description="Helical" evidence="1">
    <location>
        <begin position="71"/>
        <end position="90"/>
    </location>
</feature>
<dbReference type="EMBL" id="CYZV01000098">
    <property type="protein sequence ID" value="CUO93309.1"/>
    <property type="molecule type" value="Genomic_DNA"/>
</dbReference>
<protein>
    <submittedName>
        <fullName evidence="2">Signal peptidase (SPase) II</fullName>
        <ecNumber evidence="2">3.4.23.36</ecNumber>
    </submittedName>
</protein>
<keyword evidence="2" id="KW-0378">Hydrolase</keyword>
<feature type="transmembrane region" description="Helical" evidence="1">
    <location>
        <begin position="12"/>
        <end position="30"/>
    </location>
</feature>
<sequence length="255" mass="29662">MKNSLNKDKIITIGILPIMWLVYFLFEIISGRVKDFYTLILNLSLLLVFALVGAIIYKCSTKNLNGLNNRSLIITFLILMLLDQGLKVIIKTNFFHYYFEIIPDFLSFNPIINTQGSWLNARFNFNIGFSLLILINGIALFLFIELYRYVKYKGHKNFWIDMCFIFIFAGALCSLIDKVFYGGSLDFIGISDLFIADFKDIYINLGLLFFIMSCYKNGFFSETEETSLKDDWNSVKKFIIFIKKDLLSILKKEKV</sequence>